<dbReference type="GO" id="GO:0016491">
    <property type="term" value="F:oxidoreductase activity"/>
    <property type="evidence" value="ECO:0007669"/>
    <property type="project" value="UniProtKB-KW"/>
</dbReference>
<dbReference type="Gene3D" id="3.40.50.720">
    <property type="entry name" value="NAD(P)-binding Rossmann-like Domain"/>
    <property type="match status" value="1"/>
</dbReference>
<accession>A0ABV6MRD1</accession>
<dbReference type="InterPro" id="IPR050259">
    <property type="entry name" value="SDR"/>
</dbReference>
<dbReference type="CDD" id="cd05233">
    <property type="entry name" value="SDR_c"/>
    <property type="match status" value="1"/>
</dbReference>
<reference evidence="2 3" key="1">
    <citation type="submission" date="2024-09" db="EMBL/GenBank/DDBJ databases">
        <authorList>
            <person name="Sun Q."/>
            <person name="Mori K."/>
        </authorList>
    </citation>
    <scope>NUCLEOTIDE SEQUENCE [LARGE SCALE GENOMIC DNA]</scope>
    <source>
        <strain evidence="2 3">TBRC 1432</strain>
    </source>
</reference>
<keyword evidence="3" id="KW-1185">Reference proteome</keyword>
<dbReference type="PANTHER" id="PTHR42879">
    <property type="entry name" value="3-OXOACYL-(ACYL-CARRIER-PROTEIN) REDUCTASE"/>
    <property type="match status" value="1"/>
</dbReference>
<dbReference type="EC" id="1.1.1.-" evidence="2"/>
<dbReference type="InterPro" id="IPR020904">
    <property type="entry name" value="Sc_DH/Rdtase_CS"/>
</dbReference>
<dbReference type="PROSITE" id="PS00061">
    <property type="entry name" value="ADH_SHORT"/>
    <property type="match status" value="1"/>
</dbReference>
<gene>
    <name evidence="2" type="ORF">ACFFH7_15355</name>
</gene>
<dbReference type="Proteomes" id="UP001589810">
    <property type="component" value="Unassembled WGS sequence"/>
</dbReference>
<evidence type="ECO:0000256" key="1">
    <source>
        <dbReference type="ARBA" id="ARBA00006484"/>
    </source>
</evidence>
<proteinExistence type="inferred from homology"/>
<evidence type="ECO:0000313" key="3">
    <source>
        <dbReference type="Proteomes" id="UP001589810"/>
    </source>
</evidence>
<protein>
    <submittedName>
        <fullName evidence="2">SDR family NAD(P)-dependent oxidoreductase</fullName>
        <ecNumber evidence="2">1.1.1.-</ecNumber>
    </submittedName>
</protein>
<organism evidence="2 3">
    <name type="scientific">Kutzneria chonburiensis</name>
    <dbReference type="NCBI Taxonomy" id="1483604"/>
    <lineage>
        <taxon>Bacteria</taxon>
        <taxon>Bacillati</taxon>
        <taxon>Actinomycetota</taxon>
        <taxon>Actinomycetes</taxon>
        <taxon>Pseudonocardiales</taxon>
        <taxon>Pseudonocardiaceae</taxon>
        <taxon>Kutzneria</taxon>
    </lineage>
</organism>
<dbReference type="PRINTS" id="PR00081">
    <property type="entry name" value="GDHRDH"/>
</dbReference>
<dbReference type="Pfam" id="PF13561">
    <property type="entry name" value="adh_short_C2"/>
    <property type="match status" value="1"/>
</dbReference>
<dbReference type="EMBL" id="JBHLUD010000004">
    <property type="protein sequence ID" value="MFC0542874.1"/>
    <property type="molecule type" value="Genomic_DNA"/>
</dbReference>
<dbReference type="PANTHER" id="PTHR42879:SF2">
    <property type="entry name" value="3-OXOACYL-[ACYL-CARRIER-PROTEIN] REDUCTASE FABG"/>
    <property type="match status" value="1"/>
</dbReference>
<dbReference type="SUPFAM" id="SSF51735">
    <property type="entry name" value="NAD(P)-binding Rossmann-fold domains"/>
    <property type="match status" value="1"/>
</dbReference>
<sequence>MDLGLRDRRVLVTGATRGIGKAVALAFGAEGAKVAITYNSAADEAAKVVAQLGGEERSFAVPYDLRDMGSIDAAVDAVDDRWGGVDVLVANALYFTWEDPATTPTFENTEAEEWGSRLRANVDGTIRTAQLTLRGMRERKWGRIVILSSTTAHNGLPGSEIYSASKAAMHGFARGAMWGGEGSGVLVNVVAPGLTLTESAYEAMAASPITKGMADHELSITPSGRLSDPEDIARLIVFLGSEANGNVTGEVVRTAGGR</sequence>
<comment type="caution">
    <text evidence="2">The sequence shown here is derived from an EMBL/GenBank/DDBJ whole genome shotgun (WGS) entry which is preliminary data.</text>
</comment>
<name>A0ABV6MRD1_9PSEU</name>
<dbReference type="InterPro" id="IPR002347">
    <property type="entry name" value="SDR_fam"/>
</dbReference>
<evidence type="ECO:0000313" key="2">
    <source>
        <dbReference type="EMBL" id="MFC0542874.1"/>
    </source>
</evidence>
<dbReference type="InterPro" id="IPR036291">
    <property type="entry name" value="NAD(P)-bd_dom_sf"/>
</dbReference>
<dbReference type="RefSeq" id="WP_273941284.1">
    <property type="nucleotide sequence ID" value="NZ_CP097263.1"/>
</dbReference>
<keyword evidence="2" id="KW-0560">Oxidoreductase</keyword>
<comment type="similarity">
    <text evidence="1">Belongs to the short-chain dehydrogenases/reductases (SDR) family.</text>
</comment>